<keyword evidence="6 10" id="KW-0067">ATP-binding</keyword>
<comment type="caution">
    <text evidence="10">The sequence shown here is derived from an EMBL/GenBank/DDBJ whole genome shotgun (WGS) entry which is preliminary data.</text>
</comment>
<evidence type="ECO:0000256" key="6">
    <source>
        <dbReference type="ARBA" id="ARBA00022840"/>
    </source>
</evidence>
<dbReference type="EMBL" id="MBLM01000126">
    <property type="protein sequence ID" value="OHV34680.1"/>
    <property type="molecule type" value="Genomic_DNA"/>
</dbReference>
<dbReference type="InterPro" id="IPR013563">
    <property type="entry name" value="Oligopep_ABC_C"/>
</dbReference>
<evidence type="ECO:0000313" key="10">
    <source>
        <dbReference type="EMBL" id="OHV34680.1"/>
    </source>
</evidence>
<feature type="domain" description="ABC transporter" evidence="9">
    <location>
        <begin position="6"/>
        <end position="282"/>
    </location>
</feature>
<dbReference type="GO" id="GO:0016887">
    <property type="term" value="F:ATP hydrolysis activity"/>
    <property type="evidence" value="ECO:0007669"/>
    <property type="project" value="InterPro"/>
</dbReference>
<proteinExistence type="inferred from homology"/>
<evidence type="ECO:0000313" key="11">
    <source>
        <dbReference type="Proteomes" id="UP000179627"/>
    </source>
</evidence>
<dbReference type="Proteomes" id="UP000179627">
    <property type="component" value="Unassembled WGS sequence"/>
</dbReference>
<keyword evidence="11" id="KW-1185">Reference proteome</keyword>
<dbReference type="SUPFAM" id="SSF52540">
    <property type="entry name" value="P-loop containing nucleoside triphosphate hydrolases"/>
    <property type="match status" value="1"/>
</dbReference>
<dbReference type="PROSITE" id="PS50893">
    <property type="entry name" value="ABC_TRANSPORTER_2"/>
    <property type="match status" value="1"/>
</dbReference>
<evidence type="ECO:0000256" key="2">
    <source>
        <dbReference type="ARBA" id="ARBA00005417"/>
    </source>
</evidence>
<dbReference type="OrthoDB" id="5357528at2"/>
<dbReference type="PROSITE" id="PS00211">
    <property type="entry name" value="ABC_TRANSPORTER_1"/>
    <property type="match status" value="1"/>
</dbReference>
<dbReference type="RefSeq" id="WP_071086118.1">
    <property type="nucleotide sequence ID" value="NZ_MBLM01000126.1"/>
</dbReference>
<evidence type="ECO:0000256" key="7">
    <source>
        <dbReference type="ARBA" id="ARBA00023136"/>
    </source>
</evidence>
<dbReference type="Gene3D" id="3.40.50.300">
    <property type="entry name" value="P-loop containing nucleotide triphosphate hydrolases"/>
    <property type="match status" value="1"/>
</dbReference>
<dbReference type="PANTHER" id="PTHR43297">
    <property type="entry name" value="OLIGOPEPTIDE TRANSPORT ATP-BINDING PROTEIN APPD"/>
    <property type="match status" value="1"/>
</dbReference>
<gene>
    <name evidence="10" type="ORF">CC117_20975</name>
</gene>
<evidence type="ECO:0000256" key="5">
    <source>
        <dbReference type="ARBA" id="ARBA00022741"/>
    </source>
</evidence>
<name>A0A1S1QL23_9ACTN</name>
<dbReference type="PANTHER" id="PTHR43297:SF2">
    <property type="entry name" value="DIPEPTIDE TRANSPORT ATP-BINDING PROTEIN DPPD"/>
    <property type="match status" value="1"/>
</dbReference>
<feature type="region of interest" description="Disordered" evidence="8">
    <location>
        <begin position="16"/>
        <end position="46"/>
    </location>
</feature>
<dbReference type="GO" id="GO:0015833">
    <property type="term" value="P:peptide transport"/>
    <property type="evidence" value="ECO:0007669"/>
    <property type="project" value="InterPro"/>
</dbReference>
<comment type="similarity">
    <text evidence="2">Belongs to the ABC transporter superfamily.</text>
</comment>
<feature type="compositionally biased region" description="Basic residues" evidence="8">
    <location>
        <begin position="22"/>
        <end position="36"/>
    </location>
</feature>
<evidence type="ECO:0000259" key="9">
    <source>
        <dbReference type="PROSITE" id="PS50893"/>
    </source>
</evidence>
<dbReference type="InterPro" id="IPR003439">
    <property type="entry name" value="ABC_transporter-like_ATP-bd"/>
</dbReference>
<dbReference type="SMART" id="SM00382">
    <property type="entry name" value="AAA"/>
    <property type="match status" value="1"/>
</dbReference>
<comment type="subcellular location">
    <subcellularLocation>
        <location evidence="1">Cell membrane</location>
        <topology evidence="1">Peripheral membrane protein</topology>
    </subcellularLocation>
</comment>
<dbReference type="InterPro" id="IPR017871">
    <property type="entry name" value="ABC_transporter-like_CS"/>
</dbReference>
<accession>A0A1S1QL23</accession>
<dbReference type="AlphaFoldDB" id="A0A1S1QL23"/>
<dbReference type="InterPro" id="IPR050388">
    <property type="entry name" value="ABC_Ni/Peptide_Import"/>
</dbReference>
<dbReference type="GO" id="GO:0005886">
    <property type="term" value="C:plasma membrane"/>
    <property type="evidence" value="ECO:0007669"/>
    <property type="project" value="UniProtKB-SubCell"/>
</dbReference>
<keyword evidence="5" id="KW-0547">Nucleotide-binding</keyword>
<organism evidence="10 11">
    <name type="scientific">Parafrankia colletiae</name>
    <dbReference type="NCBI Taxonomy" id="573497"/>
    <lineage>
        <taxon>Bacteria</taxon>
        <taxon>Bacillati</taxon>
        <taxon>Actinomycetota</taxon>
        <taxon>Actinomycetes</taxon>
        <taxon>Frankiales</taxon>
        <taxon>Frankiaceae</taxon>
        <taxon>Parafrankia</taxon>
    </lineage>
</organism>
<dbReference type="GO" id="GO:0005524">
    <property type="term" value="F:ATP binding"/>
    <property type="evidence" value="ECO:0007669"/>
    <property type="project" value="UniProtKB-KW"/>
</dbReference>
<reference evidence="11" key="1">
    <citation type="submission" date="2016-07" db="EMBL/GenBank/DDBJ databases">
        <title>Sequence Frankia sp. strain CcI1.17.</title>
        <authorList>
            <person name="Ghodhbane-Gtari F."/>
            <person name="Swanson E."/>
            <person name="Gueddou A."/>
            <person name="Morris K."/>
            <person name="Hezbri K."/>
            <person name="Ktari A."/>
            <person name="Nouioui I."/>
            <person name="Abebe-Akele F."/>
            <person name="Simpson S."/>
            <person name="Thomas K."/>
            <person name="Gtari M."/>
            <person name="Tisa L.S."/>
            <person name="Hurst S."/>
        </authorList>
    </citation>
    <scope>NUCLEOTIDE SEQUENCE [LARGE SCALE GENOMIC DNA]</scope>
    <source>
        <strain evidence="11">Cc1.17</strain>
    </source>
</reference>
<protein>
    <submittedName>
        <fullName evidence="10">Peptide ABC transporter ATP-binding protein</fullName>
    </submittedName>
</protein>
<sequence length="368" mass="38752">MSDDLLRVDDLHITVGGGPAGRRNRQRRGGRFRRGGRSSATAAGSGGLRAVHGVSFTLRRGEAVGFVGESGSGKTLTCRAALGVLAPGCDVSGGQIDFDGTSLVGLPRRQWDGLRGTRIGAVFQDPGSYLNPSHTVGRQLAEQFRIKVGHGRREARAAAVALLATLGLHQPELVYHQYPHELSGGMLQRVVLAIAVAGEPDLLVADEATTALDVTVQAEVLEALDRLRAELGLAVLAVSHDLAVIAQLCDRILVFYAGEVVETGPTADVLANPRHPYTAALLRVASVGDWRRRELEVIDGSAPPVGARITGCRFADRCTFATDACRTAPVDLRAVPDGGPGADRAVRCIRLGEIDPAARAPERAGVPA</sequence>
<keyword evidence="3" id="KW-0813">Transport</keyword>
<dbReference type="Pfam" id="PF00005">
    <property type="entry name" value="ABC_tran"/>
    <property type="match status" value="1"/>
</dbReference>
<evidence type="ECO:0000256" key="1">
    <source>
        <dbReference type="ARBA" id="ARBA00004202"/>
    </source>
</evidence>
<dbReference type="InterPro" id="IPR027417">
    <property type="entry name" value="P-loop_NTPase"/>
</dbReference>
<evidence type="ECO:0000256" key="8">
    <source>
        <dbReference type="SAM" id="MobiDB-lite"/>
    </source>
</evidence>
<evidence type="ECO:0000256" key="4">
    <source>
        <dbReference type="ARBA" id="ARBA00022475"/>
    </source>
</evidence>
<keyword evidence="4" id="KW-1003">Cell membrane</keyword>
<dbReference type="InterPro" id="IPR003593">
    <property type="entry name" value="AAA+_ATPase"/>
</dbReference>
<evidence type="ECO:0000256" key="3">
    <source>
        <dbReference type="ARBA" id="ARBA00022448"/>
    </source>
</evidence>
<dbReference type="NCBIfam" id="TIGR01727">
    <property type="entry name" value="oligo_HPY"/>
    <property type="match status" value="1"/>
</dbReference>
<dbReference type="CDD" id="cd03257">
    <property type="entry name" value="ABC_NikE_OppD_transporters"/>
    <property type="match status" value="1"/>
</dbReference>
<dbReference type="Pfam" id="PF08352">
    <property type="entry name" value="oligo_HPY"/>
    <property type="match status" value="1"/>
</dbReference>
<keyword evidence="7" id="KW-0472">Membrane</keyword>